<dbReference type="InterPro" id="IPR043131">
    <property type="entry name" value="BCAT-like_N"/>
</dbReference>
<dbReference type="GO" id="GO:0009097">
    <property type="term" value="P:isoleucine biosynthetic process"/>
    <property type="evidence" value="ECO:0007669"/>
    <property type="project" value="UniProtKB-UniPathway"/>
</dbReference>
<reference evidence="19 20" key="1">
    <citation type="submission" date="2017-04" db="EMBL/GenBank/DDBJ databases">
        <authorList>
            <person name="Afonso C.L."/>
            <person name="Miller P.J."/>
            <person name="Scott M.A."/>
            <person name="Spackman E."/>
            <person name="Goraichik I."/>
            <person name="Dimitrov K.M."/>
            <person name="Suarez D.L."/>
            <person name="Swayne D.E."/>
        </authorList>
    </citation>
    <scope>NUCLEOTIDE SEQUENCE [LARGE SCALE GENOMIC DNA]</scope>
    <source>
        <strain evidence="19 20">DSM 5090</strain>
    </source>
</reference>
<comment type="pathway">
    <text evidence="4 18">Amino-acid biosynthesis; L-leucine biosynthesis; L-leucine from 3-methyl-2-oxobutanoate: step 4/4.</text>
</comment>
<comment type="catalytic activity">
    <reaction evidence="13 17">
        <text>L-leucine + 2-oxoglutarate = 4-methyl-2-oxopentanoate + L-glutamate</text>
        <dbReference type="Rhea" id="RHEA:18321"/>
        <dbReference type="ChEBI" id="CHEBI:16810"/>
        <dbReference type="ChEBI" id="CHEBI:17865"/>
        <dbReference type="ChEBI" id="CHEBI:29985"/>
        <dbReference type="ChEBI" id="CHEBI:57427"/>
        <dbReference type="EC" id="2.6.1.42"/>
    </reaction>
</comment>
<gene>
    <name evidence="19" type="ORF">SAMN04488500_11650</name>
</gene>
<evidence type="ECO:0000256" key="9">
    <source>
        <dbReference type="ARBA" id="ARBA00022898"/>
    </source>
</evidence>
<dbReference type="GO" id="GO:0052656">
    <property type="term" value="F:L-isoleucine-2-oxoglutarate transaminase activity"/>
    <property type="evidence" value="ECO:0007669"/>
    <property type="project" value="RHEA"/>
</dbReference>
<keyword evidence="8 17" id="KW-0808">Transferase</keyword>
<proteinExistence type="inferred from homology"/>
<dbReference type="UniPathway" id="UPA00048">
    <property type="reaction ID" value="UER00073"/>
</dbReference>
<dbReference type="UniPathway" id="UPA00049">
    <property type="reaction ID" value="UER00062"/>
</dbReference>
<sequence>MTDIAVTLADKRGTLPSDDKLGFGKIFTDHMFVLDYESGRGWYNARIVPYGDFDISPAAMVLHYGQAIFEGMKAFCTEDNRVTMYRPVDHLNRFNNSADILSIPQMDVKLLHAGLKKLIEIDKEWVPKSLGTSLYIRPFVISVDPFVGVKVADQYKLFIILSPVGAYYASGFKPVKIKVEENYVRAVKGGLGEAKTPANYAASLKASEEAKKEGFTQVLWLDALEQKYVEEVGTMNIFFKIDDEIITPELNGSILNGITRRSVIQVAKDWGMKVSERRISIDEVFAAHAEGRLKEVFGSGTAAVISPVGELSWNGKNIVINNNQTGETSQKLFDYITGIQQGRVADKFGWVDEVTKL</sequence>
<comment type="similarity">
    <text evidence="5 15">Belongs to the class-IV pyridoxal-phosphate-dependent aminotransferase family.</text>
</comment>
<comment type="cofactor">
    <cofactor evidence="1 16">
        <name>pyridoxal 5'-phosphate</name>
        <dbReference type="ChEBI" id="CHEBI:597326"/>
    </cofactor>
</comment>
<dbReference type="GO" id="GO:0052654">
    <property type="term" value="F:L-leucine-2-oxoglutarate transaminase activity"/>
    <property type="evidence" value="ECO:0007669"/>
    <property type="project" value="RHEA"/>
</dbReference>
<dbReference type="InterPro" id="IPR033939">
    <property type="entry name" value="BCAT_family"/>
</dbReference>
<dbReference type="InterPro" id="IPR005786">
    <property type="entry name" value="B_amino_transII"/>
</dbReference>
<keyword evidence="9 16" id="KW-0663">Pyridoxal phosphate</keyword>
<feature type="modified residue" description="N6-(pyridoxal phosphate)lysine" evidence="14">
    <location>
        <position position="195"/>
    </location>
</feature>
<comment type="pathway">
    <text evidence="2 18">Amino-acid biosynthesis; L-isoleucine biosynthesis; L-isoleucine from 2-oxobutanoate: step 4/4.</text>
</comment>
<dbReference type="Gene3D" id="3.20.10.10">
    <property type="entry name" value="D-amino Acid Aminotransferase, subunit A, domain 2"/>
    <property type="match status" value="1"/>
</dbReference>
<protein>
    <recommendedName>
        <fullName evidence="17">Branched-chain-amino-acid aminotransferase</fullName>
        <ecNumber evidence="17">2.6.1.42</ecNumber>
    </recommendedName>
</protein>
<evidence type="ECO:0000256" key="17">
    <source>
        <dbReference type="RuleBase" id="RU004517"/>
    </source>
</evidence>
<evidence type="ECO:0000256" key="16">
    <source>
        <dbReference type="RuleBase" id="RU004516"/>
    </source>
</evidence>
<keyword evidence="20" id="KW-1185">Reference proteome</keyword>
<evidence type="ECO:0000313" key="19">
    <source>
        <dbReference type="EMBL" id="SMC97537.1"/>
    </source>
</evidence>
<dbReference type="InterPro" id="IPR043132">
    <property type="entry name" value="BCAT-like_C"/>
</dbReference>
<keyword evidence="7 17" id="KW-0028">Amino-acid biosynthesis</keyword>
<dbReference type="PROSITE" id="PS00770">
    <property type="entry name" value="AA_TRANSFER_CLASS_4"/>
    <property type="match status" value="1"/>
</dbReference>
<evidence type="ECO:0000256" key="6">
    <source>
        <dbReference type="ARBA" id="ARBA00022576"/>
    </source>
</evidence>
<dbReference type="UniPathway" id="UPA00047">
    <property type="reaction ID" value="UER00058"/>
</dbReference>
<dbReference type="PIRSF" id="PIRSF006468">
    <property type="entry name" value="BCAT1"/>
    <property type="match status" value="1"/>
</dbReference>
<evidence type="ECO:0000313" key="20">
    <source>
        <dbReference type="Proteomes" id="UP000192738"/>
    </source>
</evidence>
<accession>A0A1W2DJ36</accession>
<evidence type="ECO:0000256" key="7">
    <source>
        <dbReference type="ARBA" id="ARBA00022605"/>
    </source>
</evidence>
<evidence type="ECO:0000256" key="14">
    <source>
        <dbReference type="PIRSR" id="PIRSR006468-1"/>
    </source>
</evidence>
<comment type="catalytic activity">
    <reaction evidence="11 17">
        <text>L-valine + 2-oxoglutarate = 3-methyl-2-oxobutanoate + L-glutamate</text>
        <dbReference type="Rhea" id="RHEA:24813"/>
        <dbReference type="ChEBI" id="CHEBI:11851"/>
        <dbReference type="ChEBI" id="CHEBI:16810"/>
        <dbReference type="ChEBI" id="CHEBI:29985"/>
        <dbReference type="ChEBI" id="CHEBI:57762"/>
        <dbReference type="EC" id="2.6.1.42"/>
    </reaction>
</comment>
<evidence type="ECO:0000256" key="3">
    <source>
        <dbReference type="ARBA" id="ARBA00004931"/>
    </source>
</evidence>
<dbReference type="NCBIfam" id="TIGR01123">
    <property type="entry name" value="ilvE_II"/>
    <property type="match status" value="1"/>
</dbReference>
<dbReference type="GO" id="GO:0009098">
    <property type="term" value="P:L-leucine biosynthetic process"/>
    <property type="evidence" value="ECO:0007669"/>
    <property type="project" value="UniProtKB-UniPathway"/>
</dbReference>
<dbReference type="EC" id="2.6.1.42" evidence="17"/>
<evidence type="ECO:0000256" key="4">
    <source>
        <dbReference type="ARBA" id="ARBA00005072"/>
    </source>
</evidence>
<keyword evidence="6 17" id="KW-0032">Aminotransferase</keyword>
<comment type="catalytic activity">
    <reaction evidence="12 17">
        <text>L-isoleucine + 2-oxoglutarate = (S)-3-methyl-2-oxopentanoate + L-glutamate</text>
        <dbReference type="Rhea" id="RHEA:24801"/>
        <dbReference type="ChEBI" id="CHEBI:16810"/>
        <dbReference type="ChEBI" id="CHEBI:29985"/>
        <dbReference type="ChEBI" id="CHEBI:35146"/>
        <dbReference type="ChEBI" id="CHEBI:58045"/>
        <dbReference type="EC" id="2.6.1.42"/>
    </reaction>
</comment>
<dbReference type="PANTHER" id="PTHR11825">
    <property type="entry name" value="SUBGROUP IIII AMINOTRANSFERASE"/>
    <property type="match status" value="1"/>
</dbReference>
<dbReference type="Proteomes" id="UP000192738">
    <property type="component" value="Unassembled WGS sequence"/>
</dbReference>
<name>A0A1W2DJ36_9FIRM</name>
<evidence type="ECO:0000256" key="13">
    <source>
        <dbReference type="ARBA" id="ARBA00049229"/>
    </source>
</evidence>
<evidence type="ECO:0000256" key="8">
    <source>
        <dbReference type="ARBA" id="ARBA00022679"/>
    </source>
</evidence>
<dbReference type="InterPro" id="IPR036038">
    <property type="entry name" value="Aminotransferase-like"/>
</dbReference>
<dbReference type="GO" id="GO:0052655">
    <property type="term" value="F:L-valine-2-oxoglutarate transaminase activity"/>
    <property type="evidence" value="ECO:0007669"/>
    <property type="project" value="RHEA"/>
</dbReference>
<dbReference type="STRING" id="112901.SAMN04488500_11650"/>
<evidence type="ECO:0000256" key="10">
    <source>
        <dbReference type="ARBA" id="ARBA00023304"/>
    </source>
</evidence>
<evidence type="ECO:0000256" key="12">
    <source>
        <dbReference type="ARBA" id="ARBA00048798"/>
    </source>
</evidence>
<evidence type="ECO:0000256" key="18">
    <source>
        <dbReference type="RuleBase" id="RU004519"/>
    </source>
</evidence>
<dbReference type="InterPro" id="IPR001544">
    <property type="entry name" value="Aminotrans_IV"/>
</dbReference>
<dbReference type="AlphaFoldDB" id="A0A1W2DJ36"/>
<evidence type="ECO:0000256" key="15">
    <source>
        <dbReference type="RuleBase" id="RU004106"/>
    </source>
</evidence>
<dbReference type="GO" id="GO:0009099">
    <property type="term" value="P:L-valine biosynthetic process"/>
    <property type="evidence" value="ECO:0007669"/>
    <property type="project" value="UniProtKB-UniPathway"/>
</dbReference>
<dbReference type="PANTHER" id="PTHR11825:SF44">
    <property type="entry name" value="BRANCHED-CHAIN-AMINO-ACID AMINOTRANSFERASE"/>
    <property type="match status" value="1"/>
</dbReference>
<dbReference type="NCBIfam" id="NF009897">
    <property type="entry name" value="PRK13357.1"/>
    <property type="match status" value="1"/>
</dbReference>
<dbReference type="InterPro" id="IPR018300">
    <property type="entry name" value="Aminotrans_IV_CS"/>
</dbReference>
<dbReference type="OrthoDB" id="9804984at2"/>
<organism evidence="19 20">
    <name type="scientific">Sporomusa malonica</name>
    <dbReference type="NCBI Taxonomy" id="112901"/>
    <lineage>
        <taxon>Bacteria</taxon>
        <taxon>Bacillati</taxon>
        <taxon>Bacillota</taxon>
        <taxon>Negativicutes</taxon>
        <taxon>Selenomonadales</taxon>
        <taxon>Sporomusaceae</taxon>
        <taxon>Sporomusa</taxon>
    </lineage>
</organism>
<evidence type="ECO:0000256" key="2">
    <source>
        <dbReference type="ARBA" id="ARBA00004824"/>
    </source>
</evidence>
<dbReference type="EMBL" id="FWXI01000016">
    <property type="protein sequence ID" value="SMC97537.1"/>
    <property type="molecule type" value="Genomic_DNA"/>
</dbReference>
<evidence type="ECO:0000256" key="5">
    <source>
        <dbReference type="ARBA" id="ARBA00009320"/>
    </source>
</evidence>
<dbReference type="Gene3D" id="3.30.470.10">
    <property type="match status" value="1"/>
</dbReference>
<keyword evidence="10 17" id="KW-0100">Branched-chain amino acid biosynthesis</keyword>
<dbReference type="RefSeq" id="WP_084577103.1">
    <property type="nucleotide sequence ID" value="NZ_CP155572.1"/>
</dbReference>
<dbReference type="CDD" id="cd01557">
    <property type="entry name" value="BCAT_beta_family"/>
    <property type="match status" value="1"/>
</dbReference>
<evidence type="ECO:0000256" key="11">
    <source>
        <dbReference type="ARBA" id="ARBA00048212"/>
    </source>
</evidence>
<evidence type="ECO:0000256" key="1">
    <source>
        <dbReference type="ARBA" id="ARBA00001933"/>
    </source>
</evidence>
<dbReference type="SUPFAM" id="SSF56752">
    <property type="entry name" value="D-aminoacid aminotransferase-like PLP-dependent enzymes"/>
    <property type="match status" value="1"/>
</dbReference>
<comment type="pathway">
    <text evidence="3 18">Amino-acid biosynthesis; L-valine biosynthesis; L-valine from pyruvate: step 4/4.</text>
</comment>
<dbReference type="Pfam" id="PF01063">
    <property type="entry name" value="Aminotran_4"/>
    <property type="match status" value="1"/>
</dbReference>